<reference evidence="2" key="1">
    <citation type="submission" date="2018-08" db="EMBL/GenBank/DDBJ databases">
        <authorList>
            <person name="Rossello M."/>
        </authorList>
    </citation>
    <scope>NUCLEOTIDE SEQUENCE [LARGE SCALE GENOMIC DNA]</scope>
    <source>
        <strain evidence="2">cv. Chinese Spring</strain>
    </source>
</reference>
<evidence type="ECO:0000256" key="1">
    <source>
        <dbReference type="SAM" id="MobiDB-lite"/>
    </source>
</evidence>
<sequence>MAALIRGARAGRGGPGRAQGRQRGRVVDDVPAQVIGPLGNQWLYWQGGNANVSREPTKAEIKEQLMFQRLESSPKVAPEELLIYAVTDALARQPQPIVDMLNAIVVRYNRMGDMRRQYLFKKIEGFQGKEMFQMLKKLQEDKEEVEGRIEDVRSAGGFCPPLP</sequence>
<dbReference type="Gramene" id="TraesCAD_scaffold_045799_01G000100.1">
    <property type="protein sequence ID" value="TraesCAD_scaffold_045799_01G000100.1"/>
    <property type="gene ID" value="TraesCAD_scaffold_045799_01G000100"/>
</dbReference>
<dbReference type="AlphaFoldDB" id="A0A3B5YZT5"/>
<dbReference type="Gramene" id="TraesCS1B02G292000.1">
    <property type="protein sequence ID" value="TraesCS1B02G292000.1"/>
    <property type="gene ID" value="TraesCS1B02G292000"/>
</dbReference>
<dbReference type="Proteomes" id="UP000019116">
    <property type="component" value="Chromosome 1B"/>
</dbReference>
<evidence type="ECO:0000313" key="2">
    <source>
        <dbReference type="EnsemblPlants" id="TraesCS1B02G292000.1"/>
    </source>
</evidence>
<proteinExistence type="predicted"/>
<accession>A0A3B5YZT5</accession>
<protein>
    <submittedName>
        <fullName evidence="2">Uncharacterized protein</fullName>
    </submittedName>
</protein>
<dbReference type="Gramene" id="TraesRN1B0100801300.1">
    <property type="protein sequence ID" value="TraesRN1B0100801300.1"/>
    <property type="gene ID" value="TraesRN1B0100801300"/>
</dbReference>
<dbReference type="GeneID" id="123135823"/>
<dbReference type="Gramene" id="TraesMAC1B03G00331390.1">
    <property type="protein sequence ID" value="TraesMAC1B03G00331390.1"/>
    <property type="gene ID" value="TraesMAC1B03G00331390"/>
</dbReference>
<name>A0A3B5YZT5_WHEAT</name>
<evidence type="ECO:0000313" key="3">
    <source>
        <dbReference type="Proteomes" id="UP000019116"/>
    </source>
</evidence>
<organism evidence="2">
    <name type="scientific">Triticum aestivum</name>
    <name type="common">Wheat</name>
    <dbReference type="NCBI Taxonomy" id="4565"/>
    <lineage>
        <taxon>Eukaryota</taxon>
        <taxon>Viridiplantae</taxon>
        <taxon>Streptophyta</taxon>
        <taxon>Embryophyta</taxon>
        <taxon>Tracheophyta</taxon>
        <taxon>Spermatophyta</taxon>
        <taxon>Magnoliopsida</taxon>
        <taxon>Liliopsida</taxon>
        <taxon>Poales</taxon>
        <taxon>Poaceae</taxon>
        <taxon>BOP clade</taxon>
        <taxon>Pooideae</taxon>
        <taxon>Triticodae</taxon>
        <taxon>Triticeae</taxon>
        <taxon>Triticinae</taxon>
        <taxon>Triticum</taxon>
    </lineage>
</organism>
<gene>
    <name evidence="2" type="primary">LOC123135823</name>
</gene>
<dbReference type="Gramene" id="TraesWEE_scaffold_061283_01G000200.1">
    <property type="protein sequence ID" value="TraesWEE_scaffold_061283_01G000200.1"/>
    <property type="gene ID" value="TraesWEE_scaffold_061283_01G000200"/>
</dbReference>
<dbReference type="Gramene" id="TraesROB_scaffold_031283_01G000200.1">
    <property type="protein sequence ID" value="TraesROB_scaffold_031283_01G000200.1"/>
    <property type="gene ID" value="TraesROB_scaffold_031283_01G000200"/>
</dbReference>
<reference evidence="2" key="2">
    <citation type="submission" date="2018-10" db="UniProtKB">
        <authorList>
            <consortium name="EnsemblPlants"/>
        </authorList>
    </citation>
    <scope>IDENTIFICATION</scope>
</reference>
<dbReference type="RefSeq" id="XP_044410989.1">
    <property type="nucleotide sequence ID" value="XM_044555054.1"/>
</dbReference>
<dbReference type="Gramene" id="TraesSYM1B03G00336480.1">
    <property type="protein sequence ID" value="TraesSYM1B03G00336480.1"/>
    <property type="gene ID" value="TraesSYM1B03G00336480"/>
</dbReference>
<feature type="region of interest" description="Disordered" evidence="1">
    <location>
        <begin position="1"/>
        <end position="24"/>
    </location>
</feature>
<keyword evidence="3" id="KW-1185">Reference proteome</keyword>
<dbReference type="Gramene" id="TraesLDM1B03G00329690.1">
    <property type="protein sequence ID" value="TraesLDM1B03G00329690.1"/>
    <property type="gene ID" value="TraesLDM1B03G00329690"/>
</dbReference>
<dbReference type="OrthoDB" id="10390210at2759"/>
<dbReference type="Gramene" id="TraesCLE_scaffold_045932_01G000200.1">
    <property type="protein sequence ID" value="TraesCLE_scaffold_045932_01G000200.1"/>
    <property type="gene ID" value="TraesCLE_scaffold_045932_01G000200"/>
</dbReference>
<dbReference type="Gramene" id="TraesSTA1B03G00328150.1">
    <property type="protein sequence ID" value="TraesSTA1B03G00328150.1"/>
    <property type="gene ID" value="TraesSTA1B03G00328150"/>
</dbReference>
<dbReference type="EnsemblPlants" id="TraesCS1B02G292000.1">
    <property type="protein sequence ID" value="TraesCS1B02G292000.1"/>
    <property type="gene ID" value="TraesCS1B02G292000"/>
</dbReference>
<dbReference type="Gramene" id="TraesCS1B03G0815000.1">
    <property type="protein sequence ID" value="TraesCS1B03G0815000.1.CDS"/>
    <property type="gene ID" value="TraesCS1B03G0815000"/>
</dbReference>